<comment type="caution">
    <text evidence="1">The sequence shown here is derived from an EMBL/GenBank/DDBJ whole genome shotgun (WGS) entry which is preliminary data.</text>
</comment>
<proteinExistence type="predicted"/>
<protein>
    <submittedName>
        <fullName evidence="1">Bbp16 family capsid cement protein</fullName>
    </submittedName>
</protein>
<evidence type="ECO:0000313" key="1">
    <source>
        <dbReference type="EMBL" id="MFC0204727.1"/>
    </source>
</evidence>
<dbReference type="InterPro" id="IPR048922">
    <property type="entry name" value="Bbp16"/>
</dbReference>
<keyword evidence="2" id="KW-1185">Reference proteome</keyword>
<gene>
    <name evidence="1" type="ORF">ACFFJC_10625</name>
</gene>
<dbReference type="Proteomes" id="UP001589798">
    <property type="component" value="Unassembled WGS sequence"/>
</dbReference>
<reference evidence="1 2" key="1">
    <citation type="submission" date="2024-09" db="EMBL/GenBank/DDBJ databases">
        <authorList>
            <person name="Sun Q."/>
            <person name="Mori K."/>
        </authorList>
    </citation>
    <scope>NUCLEOTIDE SEQUENCE [LARGE SCALE GENOMIC DNA]</scope>
    <source>
        <strain evidence="1 2">CCM 7706</strain>
    </source>
</reference>
<dbReference type="EMBL" id="JBHLWK010000013">
    <property type="protein sequence ID" value="MFC0204727.1"/>
    <property type="molecule type" value="Genomic_DNA"/>
</dbReference>
<dbReference type="Gene3D" id="2.60.120.1110">
    <property type="match status" value="1"/>
</dbReference>
<sequence>MIFDKQTLLSDGQAITADAPSTNIIDLGATGTPFGSAVALVRDIGKGDCKVPLAIMVAAAFNNLTSLRLVLQVDNDPAFGSPKAVAERTYLLAELAGGMLEFPDGFVEGTNERYVRLYYDITGTAPTTGAITAGVVAARQTNF</sequence>
<accession>A0ABV6CWA2</accession>
<evidence type="ECO:0000313" key="2">
    <source>
        <dbReference type="Proteomes" id="UP001589798"/>
    </source>
</evidence>
<dbReference type="RefSeq" id="WP_379487488.1">
    <property type="nucleotide sequence ID" value="NZ_JBHLWK010000013.1"/>
</dbReference>
<name>A0ABV6CWA2_9SPHN</name>
<organism evidence="1 2">
    <name type="scientific">Novosphingobium soli</name>
    <dbReference type="NCBI Taxonomy" id="574956"/>
    <lineage>
        <taxon>Bacteria</taxon>
        <taxon>Pseudomonadati</taxon>
        <taxon>Pseudomonadota</taxon>
        <taxon>Alphaproteobacteria</taxon>
        <taxon>Sphingomonadales</taxon>
        <taxon>Sphingomonadaceae</taxon>
        <taxon>Novosphingobium</taxon>
    </lineage>
</organism>
<dbReference type="Pfam" id="PF21190">
    <property type="entry name" value="Bbp16"/>
    <property type="match status" value="1"/>
</dbReference>